<evidence type="ECO:0000313" key="2">
    <source>
        <dbReference type="EMBL" id="KGJ22052.1"/>
    </source>
</evidence>
<comment type="caution">
    <text evidence="2">The sequence shown here is derived from an EMBL/GenBank/DDBJ whole genome shotgun (WGS) entry which is preliminary data.</text>
</comment>
<protein>
    <submittedName>
        <fullName evidence="2">Uncharacterized protein</fullName>
    </submittedName>
</protein>
<accession>A0A099GHP0</accession>
<reference evidence="2 3" key="2">
    <citation type="submission" date="2014-10" db="EMBL/GenBank/DDBJ databases">
        <title>Paracoccus sanguinis sp. nov., isolated from clinical specimens of New York State patients.</title>
        <authorList>
            <person name="Mingle L.A."/>
            <person name="Cole J.A."/>
            <person name="Lapierre P."/>
            <person name="Musser K.A."/>
        </authorList>
    </citation>
    <scope>NUCLEOTIDE SEQUENCE [LARGE SCALE GENOMIC DNA]</scope>
    <source>
        <strain evidence="2 3">5503</strain>
    </source>
</reference>
<gene>
    <name evidence="2" type="ORF">IX56_10300</name>
</gene>
<dbReference type="AlphaFoldDB" id="A0A099GHP0"/>
<feature type="compositionally biased region" description="Basic residues" evidence="1">
    <location>
        <begin position="97"/>
        <end position="109"/>
    </location>
</feature>
<feature type="region of interest" description="Disordered" evidence="1">
    <location>
        <begin position="85"/>
        <end position="109"/>
    </location>
</feature>
<dbReference type="EMBL" id="JRKQ01000050">
    <property type="protein sequence ID" value="KGJ22052.1"/>
    <property type="molecule type" value="Genomic_DNA"/>
</dbReference>
<name>A0A099GHP0_9RHOB</name>
<dbReference type="Proteomes" id="UP000029858">
    <property type="component" value="Unassembled WGS sequence"/>
</dbReference>
<feature type="non-terminal residue" evidence="2">
    <location>
        <position position="109"/>
    </location>
</feature>
<proteinExistence type="predicted"/>
<organism evidence="2 3">
    <name type="scientific">Paracoccus sanguinis</name>
    <dbReference type="NCBI Taxonomy" id="1545044"/>
    <lineage>
        <taxon>Bacteria</taxon>
        <taxon>Pseudomonadati</taxon>
        <taxon>Pseudomonadota</taxon>
        <taxon>Alphaproteobacteria</taxon>
        <taxon>Rhodobacterales</taxon>
        <taxon>Paracoccaceae</taxon>
        <taxon>Paracoccus</taxon>
    </lineage>
</organism>
<sequence>MVRDSAVRRGWLAGLALGLALALLAATYAGPLHPLGDSLAVGRPLLAGGLAAAGLSLPGAAGRDPARAGAPALVPILSAARPVTAPGAPPGLGVSPRNRRLPPARRAPL</sequence>
<evidence type="ECO:0000313" key="3">
    <source>
        <dbReference type="Proteomes" id="UP000029858"/>
    </source>
</evidence>
<evidence type="ECO:0000256" key="1">
    <source>
        <dbReference type="SAM" id="MobiDB-lite"/>
    </source>
</evidence>
<reference evidence="2 3" key="1">
    <citation type="submission" date="2014-09" db="EMBL/GenBank/DDBJ databases">
        <authorList>
            <person name="McGinnis J.M."/>
            <person name="Wolfgang W.J."/>
        </authorList>
    </citation>
    <scope>NUCLEOTIDE SEQUENCE [LARGE SCALE GENOMIC DNA]</scope>
    <source>
        <strain evidence="2 3">5503</strain>
    </source>
</reference>